<dbReference type="EMBL" id="DPRK01000087">
    <property type="protein sequence ID" value="HCY80995.1"/>
    <property type="molecule type" value="Genomic_DNA"/>
</dbReference>
<dbReference type="AlphaFoldDB" id="A0A3D6BSH6"/>
<evidence type="ECO:0000313" key="1">
    <source>
        <dbReference type="EMBL" id="HCY80995.1"/>
    </source>
</evidence>
<name>A0A3D6BSH6_9FLAO</name>
<organism evidence="1 2">
    <name type="scientific">Xanthomarina gelatinilytica</name>
    <dbReference type="NCBI Taxonomy" id="1137281"/>
    <lineage>
        <taxon>Bacteria</taxon>
        <taxon>Pseudomonadati</taxon>
        <taxon>Bacteroidota</taxon>
        <taxon>Flavobacteriia</taxon>
        <taxon>Flavobacteriales</taxon>
        <taxon>Flavobacteriaceae</taxon>
        <taxon>Xanthomarina</taxon>
    </lineage>
</organism>
<dbReference type="Proteomes" id="UP000263268">
    <property type="component" value="Unassembled WGS sequence"/>
</dbReference>
<evidence type="ECO:0008006" key="3">
    <source>
        <dbReference type="Google" id="ProtNLM"/>
    </source>
</evidence>
<proteinExistence type="predicted"/>
<comment type="caution">
    <text evidence="1">The sequence shown here is derived from an EMBL/GenBank/DDBJ whole genome shotgun (WGS) entry which is preliminary data.</text>
</comment>
<protein>
    <recommendedName>
        <fullName evidence="3">SprT-like domain-containing protein</fullName>
    </recommendedName>
</protein>
<sequence length="158" mass="18613">MFITVEGSGSKKREMAADAAHWYAMHLMPRLQNKLFVNIKLIHKLEEKEGLSGDAIWEDDSCNRPREFTIRVDSSMSPADMLMTVAHEMVHVKQYARGELKDFSRNIKICKWKGEVLECEKINYYDLPYEIEAHGREKGLFIRWFNQSQWKKCKWGNV</sequence>
<accession>A0A3D6BSH6</accession>
<gene>
    <name evidence="1" type="ORF">DHV22_04995</name>
</gene>
<reference evidence="1 2" key="1">
    <citation type="journal article" date="2018" name="Nat. Biotechnol.">
        <title>A standardized bacterial taxonomy based on genome phylogeny substantially revises the tree of life.</title>
        <authorList>
            <person name="Parks D.H."/>
            <person name="Chuvochina M."/>
            <person name="Waite D.W."/>
            <person name="Rinke C."/>
            <person name="Skarshewski A."/>
            <person name="Chaumeil P.A."/>
            <person name="Hugenholtz P."/>
        </authorList>
    </citation>
    <scope>NUCLEOTIDE SEQUENCE [LARGE SCALE GENOMIC DNA]</scope>
    <source>
        <strain evidence="1">UBA10227</strain>
    </source>
</reference>
<evidence type="ECO:0000313" key="2">
    <source>
        <dbReference type="Proteomes" id="UP000263268"/>
    </source>
</evidence>